<evidence type="ECO:0000256" key="2">
    <source>
        <dbReference type="ARBA" id="ARBA00008472"/>
    </source>
</evidence>
<feature type="transmembrane region" description="Helical" evidence="9">
    <location>
        <begin position="89"/>
        <end position="107"/>
    </location>
</feature>
<evidence type="ECO:0000256" key="4">
    <source>
        <dbReference type="ARBA" id="ARBA00022448"/>
    </source>
</evidence>
<name>E3SXB2_9CRUS</name>
<dbReference type="InterPro" id="IPR038430">
    <property type="entry name" value="NDAH_ubi_oxred_su3_sf"/>
</dbReference>
<keyword evidence="4 9" id="KW-0813">Transport</keyword>
<evidence type="ECO:0000313" key="10">
    <source>
        <dbReference type="EMBL" id="ADA69795.1"/>
    </source>
</evidence>
<evidence type="ECO:0000256" key="5">
    <source>
        <dbReference type="ARBA" id="ARBA00022692"/>
    </source>
</evidence>
<dbReference type="EC" id="7.1.1.2" evidence="9"/>
<gene>
    <name evidence="10" type="primary">ND3</name>
</gene>
<comment type="subcellular location">
    <subcellularLocation>
        <location evidence="1">Membrane</location>
    </subcellularLocation>
    <subcellularLocation>
        <location evidence="9">Mitochondrion membrane</location>
        <topology evidence="9">Multi-pass membrane protein</topology>
    </subcellularLocation>
</comment>
<protein>
    <recommendedName>
        <fullName evidence="3 9">NADH-ubiquinone oxidoreductase chain 3</fullName>
        <ecNumber evidence="9">7.1.1.2</ecNumber>
    </recommendedName>
</protein>
<comment type="function">
    <text evidence="9">Core subunit of the mitochondrial membrane respiratory chain NADH dehydrogenase (Complex I) which catalyzes electron transfer from NADH through the respiratory chain, using ubiquinone as an electron acceptor. Essential for the catalytic activity of complex I.</text>
</comment>
<accession>E3SXB2</accession>
<keyword evidence="9 10" id="KW-0496">Mitochondrion</keyword>
<keyword evidence="6 9" id="KW-1133">Transmembrane helix</keyword>
<evidence type="ECO:0000256" key="8">
    <source>
        <dbReference type="ARBA" id="ARBA00049551"/>
    </source>
</evidence>
<dbReference type="GO" id="GO:0030964">
    <property type="term" value="C:NADH dehydrogenase complex"/>
    <property type="evidence" value="ECO:0007669"/>
    <property type="project" value="TreeGrafter"/>
</dbReference>
<evidence type="ECO:0000256" key="3">
    <source>
        <dbReference type="ARBA" id="ARBA00021007"/>
    </source>
</evidence>
<dbReference type="PANTHER" id="PTHR11058">
    <property type="entry name" value="NADH-UBIQUINONE OXIDOREDUCTASE CHAIN 3"/>
    <property type="match status" value="1"/>
</dbReference>
<evidence type="ECO:0000256" key="6">
    <source>
        <dbReference type="ARBA" id="ARBA00022989"/>
    </source>
</evidence>
<comment type="catalytic activity">
    <reaction evidence="8 9">
        <text>a ubiquinone + NADH + 5 H(+)(in) = a ubiquinol + NAD(+) + 4 H(+)(out)</text>
        <dbReference type="Rhea" id="RHEA:29091"/>
        <dbReference type="Rhea" id="RHEA-COMP:9565"/>
        <dbReference type="Rhea" id="RHEA-COMP:9566"/>
        <dbReference type="ChEBI" id="CHEBI:15378"/>
        <dbReference type="ChEBI" id="CHEBI:16389"/>
        <dbReference type="ChEBI" id="CHEBI:17976"/>
        <dbReference type="ChEBI" id="CHEBI:57540"/>
        <dbReference type="ChEBI" id="CHEBI:57945"/>
        <dbReference type="EC" id="7.1.1.2"/>
    </reaction>
</comment>
<sequence length="115" mass="13387">MLNYWIYFGVSCLIPAIMILVPFFILRKTLMQETKMASFECGFDYMMATFLPFSLRFFVLALIFVIFDVEIALILPALLDLSMNPSQGLVFFVFLGILWVGTVYEWANSELDWKE</sequence>
<keyword evidence="5 9" id="KW-0812">Transmembrane</keyword>
<comment type="similarity">
    <text evidence="2 9">Belongs to the complex I subunit 3 family.</text>
</comment>
<feature type="transmembrane region" description="Helical" evidence="9">
    <location>
        <begin position="6"/>
        <end position="26"/>
    </location>
</feature>
<keyword evidence="9" id="KW-0249">Electron transport</keyword>
<dbReference type="InterPro" id="IPR000440">
    <property type="entry name" value="NADH_UbQ/plastoQ_OxRdtase_su3"/>
</dbReference>
<dbReference type="Gene3D" id="1.20.58.1610">
    <property type="entry name" value="NADH:ubiquinone/plastoquinone oxidoreductase, chain 3"/>
    <property type="match status" value="1"/>
</dbReference>
<evidence type="ECO:0000256" key="9">
    <source>
        <dbReference type="RuleBase" id="RU003640"/>
    </source>
</evidence>
<dbReference type="PANTHER" id="PTHR11058:SF9">
    <property type="entry name" value="NADH-UBIQUINONE OXIDOREDUCTASE CHAIN 3"/>
    <property type="match status" value="1"/>
</dbReference>
<keyword evidence="9" id="KW-0830">Ubiquinone</keyword>
<evidence type="ECO:0000256" key="1">
    <source>
        <dbReference type="ARBA" id="ARBA00004370"/>
    </source>
</evidence>
<keyword evidence="7 9" id="KW-0472">Membrane</keyword>
<feature type="transmembrane region" description="Helical" evidence="9">
    <location>
        <begin position="55"/>
        <end position="77"/>
    </location>
</feature>
<dbReference type="GO" id="GO:0031966">
    <property type="term" value="C:mitochondrial membrane"/>
    <property type="evidence" value="ECO:0007669"/>
    <property type="project" value="UniProtKB-SubCell"/>
</dbReference>
<keyword evidence="9" id="KW-0520">NAD</keyword>
<dbReference type="Pfam" id="PF00507">
    <property type="entry name" value="Oxidored_q4"/>
    <property type="match status" value="1"/>
</dbReference>
<organism evidence="10">
    <name type="scientific">Janira maculosa</name>
    <dbReference type="NCBI Taxonomy" id="155701"/>
    <lineage>
        <taxon>Eukaryota</taxon>
        <taxon>Metazoa</taxon>
        <taxon>Ecdysozoa</taxon>
        <taxon>Arthropoda</taxon>
        <taxon>Crustacea</taxon>
        <taxon>Multicrustacea</taxon>
        <taxon>Malacostraca</taxon>
        <taxon>Eumalacostraca</taxon>
        <taxon>Peracarida</taxon>
        <taxon>Isopoda</taxon>
        <taxon>Asellota</taxon>
        <taxon>Janiroidea</taxon>
        <taxon>Janiridae</taxon>
        <taxon>Janira</taxon>
    </lineage>
</organism>
<proteinExistence type="inferred from homology"/>
<dbReference type="AlphaFoldDB" id="E3SXB2"/>
<keyword evidence="9" id="KW-0679">Respiratory chain</keyword>
<dbReference type="EMBL" id="GU130255">
    <property type="protein sequence ID" value="ADA69795.1"/>
    <property type="molecule type" value="Genomic_DNA"/>
</dbReference>
<reference evidence="10" key="1">
    <citation type="journal article" date="2012" name="Mol. Phylogenet. Evol.">
        <title>Multiple rearrangements in mitochondrial genomes of Isopoda and phylogenetic implications.</title>
        <authorList>
            <person name="Kilpert F."/>
            <person name="Held C."/>
            <person name="Podsiadlowski L."/>
        </authorList>
    </citation>
    <scope>NUCLEOTIDE SEQUENCE</scope>
</reference>
<evidence type="ECO:0000256" key="7">
    <source>
        <dbReference type="ARBA" id="ARBA00023136"/>
    </source>
</evidence>
<geneLocation type="mitochondrion" evidence="10"/>
<dbReference type="GO" id="GO:0008137">
    <property type="term" value="F:NADH dehydrogenase (ubiquinone) activity"/>
    <property type="evidence" value="ECO:0007669"/>
    <property type="project" value="UniProtKB-UniRule"/>
</dbReference>
<keyword evidence="9" id="KW-1278">Translocase</keyword>